<protein>
    <submittedName>
        <fullName evidence="1">Uncharacterized protein</fullName>
    </submittedName>
</protein>
<dbReference type="EMBL" id="FOXK01000028">
    <property type="protein sequence ID" value="SFQ51874.1"/>
    <property type="molecule type" value="Genomic_DNA"/>
</dbReference>
<dbReference type="RefSeq" id="WP_074919330.1">
    <property type="nucleotide sequence ID" value="NZ_FOXK01000028.1"/>
</dbReference>
<dbReference type="Proteomes" id="UP000182025">
    <property type="component" value="Unassembled WGS sequence"/>
</dbReference>
<reference evidence="2" key="1">
    <citation type="submission" date="2016-10" db="EMBL/GenBank/DDBJ databases">
        <authorList>
            <person name="Varghese N."/>
            <person name="Submissions S."/>
        </authorList>
    </citation>
    <scope>NUCLEOTIDE SEQUENCE [LARGE SCALE GENOMIC DNA]</scope>
    <source>
        <strain evidence="2">JCM 15604</strain>
    </source>
</reference>
<proteinExistence type="predicted"/>
<accession>A0A1I5Z5Y2</accession>
<sequence>MVEHSFTVTVVEGDSGINIQVSGIQPFEGVDSKALELTKALRLAMLHDTNRLADCIAAAQHQHIHPETKSVH</sequence>
<organism evidence="1 2">
    <name type="scientific">Ectopseudomonas toyotomiensis</name>
    <dbReference type="NCBI Taxonomy" id="554344"/>
    <lineage>
        <taxon>Bacteria</taxon>
        <taxon>Pseudomonadati</taxon>
        <taxon>Pseudomonadota</taxon>
        <taxon>Gammaproteobacteria</taxon>
        <taxon>Pseudomonadales</taxon>
        <taxon>Pseudomonadaceae</taxon>
        <taxon>Ectopseudomonas</taxon>
    </lineage>
</organism>
<name>A0A1I5Z5Y2_9GAMM</name>
<dbReference type="AlphaFoldDB" id="A0A1I5Z5Y2"/>
<gene>
    <name evidence="1" type="ORF">SAMN05216177_1288</name>
</gene>
<evidence type="ECO:0000313" key="2">
    <source>
        <dbReference type="Proteomes" id="UP000182025"/>
    </source>
</evidence>
<dbReference type="OrthoDB" id="9886616at2"/>
<evidence type="ECO:0000313" key="1">
    <source>
        <dbReference type="EMBL" id="SFQ51874.1"/>
    </source>
</evidence>
<keyword evidence="2" id="KW-1185">Reference proteome</keyword>